<dbReference type="GO" id="GO:0003954">
    <property type="term" value="F:NADH dehydrogenase activity"/>
    <property type="evidence" value="ECO:0007669"/>
    <property type="project" value="TreeGrafter"/>
</dbReference>
<dbReference type="InterPro" id="IPR050123">
    <property type="entry name" value="Prok_molybdopt-oxidoreductase"/>
</dbReference>
<dbReference type="GO" id="GO:0022904">
    <property type="term" value="P:respiratory electron transport chain"/>
    <property type="evidence" value="ECO:0007669"/>
    <property type="project" value="TreeGrafter"/>
</dbReference>
<dbReference type="Pfam" id="PF00384">
    <property type="entry name" value="Molybdopterin"/>
    <property type="match status" value="1"/>
</dbReference>
<dbReference type="GO" id="GO:0016020">
    <property type="term" value="C:membrane"/>
    <property type="evidence" value="ECO:0007669"/>
    <property type="project" value="TreeGrafter"/>
</dbReference>
<name>X1SX67_9ZZZZ</name>
<organism evidence="3">
    <name type="scientific">marine sediment metagenome</name>
    <dbReference type="NCBI Taxonomy" id="412755"/>
    <lineage>
        <taxon>unclassified sequences</taxon>
        <taxon>metagenomes</taxon>
        <taxon>ecological metagenomes</taxon>
    </lineage>
</organism>
<evidence type="ECO:0000259" key="2">
    <source>
        <dbReference type="Pfam" id="PF00384"/>
    </source>
</evidence>
<dbReference type="Gene3D" id="3.40.50.740">
    <property type="match status" value="1"/>
</dbReference>
<reference evidence="3" key="1">
    <citation type="journal article" date="2014" name="Front. Microbiol.">
        <title>High frequency of phylogenetically diverse reductive dehalogenase-homologous genes in deep subseafloor sedimentary metagenomes.</title>
        <authorList>
            <person name="Kawai M."/>
            <person name="Futagami T."/>
            <person name="Toyoda A."/>
            <person name="Takaki Y."/>
            <person name="Nishi S."/>
            <person name="Hori S."/>
            <person name="Arai W."/>
            <person name="Tsubouchi T."/>
            <person name="Morono Y."/>
            <person name="Uchiyama I."/>
            <person name="Ito T."/>
            <person name="Fujiyama A."/>
            <person name="Inagaki F."/>
            <person name="Takami H."/>
        </authorList>
    </citation>
    <scope>NUCLEOTIDE SEQUENCE</scope>
    <source>
        <strain evidence="3">Expedition CK06-06</strain>
    </source>
</reference>
<keyword evidence="1" id="KW-0560">Oxidoreductase</keyword>
<protein>
    <recommendedName>
        <fullName evidence="2">Molybdopterin oxidoreductase domain-containing protein</fullName>
    </recommendedName>
</protein>
<dbReference type="SUPFAM" id="SSF53706">
    <property type="entry name" value="Formate dehydrogenase/DMSO reductase, domains 1-3"/>
    <property type="match status" value="1"/>
</dbReference>
<dbReference type="PANTHER" id="PTHR43105">
    <property type="entry name" value="RESPIRATORY NITRATE REDUCTASE"/>
    <property type="match status" value="1"/>
</dbReference>
<dbReference type="AlphaFoldDB" id="X1SX67"/>
<evidence type="ECO:0000313" key="3">
    <source>
        <dbReference type="EMBL" id="GAI97662.1"/>
    </source>
</evidence>
<sequence length="75" mass="8090">DAAYQGDLKALYVMGENPVMSDPDSNHVRAALRKTFLIVQDIFMTPTAELAKVVLPAASFAEKEGTFAIAGLLFC</sequence>
<evidence type="ECO:0000256" key="1">
    <source>
        <dbReference type="ARBA" id="ARBA00023002"/>
    </source>
</evidence>
<dbReference type="EMBL" id="BARW01023610">
    <property type="protein sequence ID" value="GAI97662.1"/>
    <property type="molecule type" value="Genomic_DNA"/>
</dbReference>
<feature type="non-terminal residue" evidence="3">
    <location>
        <position position="1"/>
    </location>
</feature>
<dbReference type="PANTHER" id="PTHR43105:SF14">
    <property type="entry name" value="FORMATE DEHYDROGENASE H"/>
    <property type="match status" value="1"/>
</dbReference>
<dbReference type="InterPro" id="IPR006656">
    <property type="entry name" value="Mopterin_OxRdtase"/>
</dbReference>
<proteinExistence type="predicted"/>
<feature type="domain" description="Molybdopterin oxidoreductase" evidence="2">
    <location>
        <begin position="3"/>
        <end position="67"/>
    </location>
</feature>
<comment type="caution">
    <text evidence="3">The sequence shown here is derived from an EMBL/GenBank/DDBJ whole genome shotgun (WGS) entry which is preliminary data.</text>
</comment>
<gene>
    <name evidence="3" type="ORF">S12H4_39113</name>
</gene>
<accession>X1SX67</accession>